<proteinExistence type="inferred from homology"/>
<gene>
    <name evidence="10" type="ORF">BU26DRAFT_562699</name>
</gene>
<dbReference type="AlphaFoldDB" id="A0A6A6IKK8"/>
<evidence type="ECO:0000256" key="5">
    <source>
        <dbReference type="ARBA" id="ARBA00022989"/>
    </source>
</evidence>
<feature type="transmembrane region" description="Helical" evidence="9">
    <location>
        <begin position="63"/>
        <end position="84"/>
    </location>
</feature>
<keyword evidence="3 9" id="KW-0813">Transport</keyword>
<dbReference type="InterPro" id="IPR036259">
    <property type="entry name" value="MFS_trans_sf"/>
</dbReference>
<protein>
    <recommendedName>
        <fullName evidence="9">Autophagy-related protein</fullName>
    </recommendedName>
</protein>
<evidence type="ECO:0000256" key="7">
    <source>
        <dbReference type="ARBA" id="ARBA00023136"/>
    </source>
</evidence>
<keyword evidence="5 9" id="KW-1133">Transmembrane helix</keyword>
<feature type="transmembrane region" description="Helical" evidence="9">
    <location>
        <begin position="28"/>
        <end position="51"/>
    </location>
</feature>
<dbReference type="GO" id="GO:0032974">
    <property type="term" value="P:amino acid transmembrane export from vacuole"/>
    <property type="evidence" value="ECO:0007669"/>
    <property type="project" value="TreeGrafter"/>
</dbReference>
<keyword evidence="4 9" id="KW-0812">Transmembrane</keyword>
<dbReference type="GO" id="GO:0006914">
    <property type="term" value="P:autophagy"/>
    <property type="evidence" value="ECO:0007669"/>
    <property type="project" value="UniProtKB-KW"/>
</dbReference>
<accession>A0A6A6IKK8</accession>
<keyword evidence="9" id="KW-0926">Vacuole</keyword>
<keyword evidence="11" id="KW-1185">Reference proteome</keyword>
<dbReference type="InterPro" id="IPR024671">
    <property type="entry name" value="Atg22-like"/>
</dbReference>
<feature type="transmembrane region" description="Helical" evidence="9">
    <location>
        <begin position="96"/>
        <end position="113"/>
    </location>
</feature>
<keyword evidence="9" id="KW-0029">Amino-acid transport</keyword>
<reference evidence="10" key="1">
    <citation type="journal article" date="2020" name="Stud. Mycol.">
        <title>101 Dothideomycetes genomes: a test case for predicting lifestyles and emergence of pathogens.</title>
        <authorList>
            <person name="Haridas S."/>
            <person name="Albert R."/>
            <person name="Binder M."/>
            <person name="Bloem J."/>
            <person name="Labutti K."/>
            <person name="Salamov A."/>
            <person name="Andreopoulos B."/>
            <person name="Baker S."/>
            <person name="Barry K."/>
            <person name="Bills G."/>
            <person name="Bluhm B."/>
            <person name="Cannon C."/>
            <person name="Castanera R."/>
            <person name="Culley D."/>
            <person name="Daum C."/>
            <person name="Ezra D."/>
            <person name="Gonzalez J."/>
            <person name="Henrissat B."/>
            <person name="Kuo A."/>
            <person name="Liang C."/>
            <person name="Lipzen A."/>
            <person name="Lutzoni F."/>
            <person name="Magnuson J."/>
            <person name="Mondo S."/>
            <person name="Nolan M."/>
            <person name="Ohm R."/>
            <person name="Pangilinan J."/>
            <person name="Park H.-J."/>
            <person name="Ramirez L."/>
            <person name="Alfaro M."/>
            <person name="Sun H."/>
            <person name="Tritt A."/>
            <person name="Yoshinaga Y."/>
            <person name="Zwiers L.-H."/>
            <person name="Turgeon B."/>
            <person name="Goodwin S."/>
            <person name="Spatafora J."/>
            <person name="Crous P."/>
            <person name="Grigoriev I."/>
        </authorList>
    </citation>
    <scope>NUCLEOTIDE SEQUENCE</scope>
    <source>
        <strain evidence="10">CBS 122368</strain>
    </source>
</reference>
<comment type="subcellular location">
    <subcellularLocation>
        <location evidence="1 9">Vacuole membrane</location>
        <topology evidence="1 9">Multi-pass membrane protein</topology>
    </subcellularLocation>
</comment>
<dbReference type="Proteomes" id="UP000800094">
    <property type="component" value="Unassembled WGS sequence"/>
</dbReference>
<dbReference type="Gene3D" id="1.20.1250.20">
    <property type="entry name" value="MFS general substrate transporter like domains"/>
    <property type="match status" value="1"/>
</dbReference>
<dbReference type="EMBL" id="ML987193">
    <property type="protein sequence ID" value="KAF2250737.1"/>
    <property type="molecule type" value="Genomic_DNA"/>
</dbReference>
<keyword evidence="7 9" id="KW-0472">Membrane</keyword>
<evidence type="ECO:0000313" key="10">
    <source>
        <dbReference type="EMBL" id="KAF2250737.1"/>
    </source>
</evidence>
<dbReference type="InterPro" id="IPR050495">
    <property type="entry name" value="ATG22/LtaA_families"/>
</dbReference>
<dbReference type="OrthoDB" id="192733at2759"/>
<dbReference type="PANTHER" id="PTHR23519:SF3">
    <property type="entry name" value="AUTOPHAGY-RELATED PROTEIN 22-2"/>
    <property type="match status" value="1"/>
</dbReference>
<evidence type="ECO:0000256" key="1">
    <source>
        <dbReference type="ARBA" id="ARBA00004128"/>
    </source>
</evidence>
<dbReference type="GeneID" id="54586389"/>
<name>A0A6A6IKK8_9PLEO</name>
<dbReference type="GO" id="GO:0005774">
    <property type="term" value="C:vacuolar membrane"/>
    <property type="evidence" value="ECO:0007669"/>
    <property type="project" value="UniProtKB-SubCell"/>
</dbReference>
<evidence type="ECO:0000256" key="6">
    <source>
        <dbReference type="ARBA" id="ARBA00023006"/>
    </source>
</evidence>
<keyword evidence="6 9" id="KW-0072">Autophagy</keyword>
<comment type="function">
    <text evidence="8 9">Vacuolar effluxer which mediate the efflux of amino acids resulting from autophagic degradation. The release of autophagic amino acids allows the maintenance of protein synthesis and viability during nitrogen starvation.</text>
</comment>
<evidence type="ECO:0000256" key="4">
    <source>
        <dbReference type="ARBA" id="ARBA00022692"/>
    </source>
</evidence>
<comment type="similarity">
    <text evidence="2 9">Belongs to the ATG22 family.</text>
</comment>
<evidence type="ECO:0000256" key="2">
    <source>
        <dbReference type="ARBA" id="ARBA00006978"/>
    </source>
</evidence>
<dbReference type="RefSeq" id="XP_033685741.1">
    <property type="nucleotide sequence ID" value="XM_033833059.1"/>
</dbReference>
<dbReference type="SUPFAM" id="SSF103473">
    <property type="entry name" value="MFS general substrate transporter"/>
    <property type="match status" value="1"/>
</dbReference>
<organism evidence="10 11">
    <name type="scientific">Trematosphaeria pertusa</name>
    <dbReference type="NCBI Taxonomy" id="390896"/>
    <lineage>
        <taxon>Eukaryota</taxon>
        <taxon>Fungi</taxon>
        <taxon>Dikarya</taxon>
        <taxon>Ascomycota</taxon>
        <taxon>Pezizomycotina</taxon>
        <taxon>Dothideomycetes</taxon>
        <taxon>Pleosporomycetidae</taxon>
        <taxon>Pleosporales</taxon>
        <taxon>Massarineae</taxon>
        <taxon>Trematosphaeriaceae</taxon>
        <taxon>Trematosphaeria</taxon>
    </lineage>
</organism>
<comment type="caution">
    <text evidence="9">Lacks conserved residue(s) required for the propagation of feature annotation.</text>
</comment>
<evidence type="ECO:0000313" key="11">
    <source>
        <dbReference type="Proteomes" id="UP000800094"/>
    </source>
</evidence>
<evidence type="ECO:0000256" key="3">
    <source>
        <dbReference type="ARBA" id="ARBA00022448"/>
    </source>
</evidence>
<evidence type="ECO:0000256" key="8">
    <source>
        <dbReference type="ARBA" id="ARBA00024801"/>
    </source>
</evidence>
<dbReference type="PANTHER" id="PTHR23519">
    <property type="entry name" value="AUTOPHAGY-RELATED PROTEIN 22"/>
    <property type="match status" value="1"/>
</dbReference>
<evidence type="ECO:0000256" key="9">
    <source>
        <dbReference type="RuleBase" id="RU363073"/>
    </source>
</evidence>
<sequence>MAVLDAPLQVRLGPAWKTVKVAARLRQVATFLAAWFLLSDAVATVSGTAILFAKTELHMATELIALTSITATVSGIVGAFTWPIVSRKLGLQPRQTIIACIVLFEMIPLYGLLEYIPAIRRLGVIGLQQTWEIFPLAIVHGVVSGGLSSYCRSFYAVLIPPRHEAAFYALYAFTDKGSSVIGPAIVGRTVDATG</sequence>
<dbReference type="Pfam" id="PF11700">
    <property type="entry name" value="ATG22"/>
    <property type="match status" value="1"/>
</dbReference>